<sequence length="99" mass="11097">MSINIDVNATAAKLTADVKDTVLTSEPKHYSGNADYFTGVTACVIDSADYELGDREYLKNSIAYRLRTTRDAKGKLVTNWGYKRVLQVVEKAFKYVNKP</sequence>
<dbReference type="KEGG" id="vzi:G5S32_01885"/>
<reference evidence="1 2" key="1">
    <citation type="submission" date="2020-02" db="EMBL/GenBank/DDBJ databases">
        <title>A complete genome of a marine bacterium Vibrio sp. ZWAL4003 isolated from the mangrove sediment with the ability to degrade polysaccharides.</title>
        <authorList>
            <person name="Wu J."/>
            <person name="Qu W."/>
            <person name="Zeng R."/>
        </authorList>
    </citation>
    <scope>NUCLEOTIDE SEQUENCE [LARGE SCALE GENOMIC DNA]</scope>
    <source>
        <strain evidence="1 2">ZWAL4003</strain>
    </source>
</reference>
<dbReference type="AlphaFoldDB" id="A0A6G7CFG4"/>
<dbReference type="EMBL" id="CP049331">
    <property type="protein sequence ID" value="QIH40810.1"/>
    <property type="molecule type" value="Genomic_DNA"/>
</dbReference>
<keyword evidence="2" id="KW-1185">Reference proteome</keyword>
<gene>
    <name evidence="1" type="ORF">G5S32_01885</name>
</gene>
<protein>
    <submittedName>
        <fullName evidence="1">Uncharacterized protein</fullName>
    </submittedName>
</protein>
<name>A0A6G7CFG4_9VIBR</name>
<evidence type="ECO:0000313" key="2">
    <source>
        <dbReference type="Proteomes" id="UP000503003"/>
    </source>
</evidence>
<organism evidence="1 2">
    <name type="scientific">Vibrio ziniensis</name>
    <dbReference type="NCBI Taxonomy" id="2711221"/>
    <lineage>
        <taxon>Bacteria</taxon>
        <taxon>Pseudomonadati</taxon>
        <taxon>Pseudomonadota</taxon>
        <taxon>Gammaproteobacteria</taxon>
        <taxon>Vibrionales</taxon>
        <taxon>Vibrionaceae</taxon>
        <taxon>Vibrio</taxon>
    </lineage>
</organism>
<accession>A0A6G7CFG4</accession>
<evidence type="ECO:0000313" key="1">
    <source>
        <dbReference type="EMBL" id="QIH40810.1"/>
    </source>
</evidence>
<proteinExistence type="predicted"/>
<dbReference type="RefSeq" id="WP_165310226.1">
    <property type="nucleotide sequence ID" value="NZ_CP049331.1"/>
</dbReference>
<dbReference type="Proteomes" id="UP000503003">
    <property type="component" value="Chromosome 1"/>
</dbReference>